<gene>
    <name evidence="1" type="ORF">LOK49_LG04G00535</name>
</gene>
<evidence type="ECO:0000313" key="2">
    <source>
        <dbReference type="Proteomes" id="UP001060215"/>
    </source>
</evidence>
<evidence type="ECO:0000313" key="1">
    <source>
        <dbReference type="EMBL" id="KAI8019944.1"/>
    </source>
</evidence>
<reference evidence="1 2" key="1">
    <citation type="journal article" date="2022" name="Plant J.">
        <title>Chromosome-level genome of Camellia lanceoleosa provides a valuable resource for understanding genome evolution and self-incompatibility.</title>
        <authorList>
            <person name="Gong W."/>
            <person name="Xiao S."/>
            <person name="Wang L."/>
            <person name="Liao Z."/>
            <person name="Chang Y."/>
            <person name="Mo W."/>
            <person name="Hu G."/>
            <person name="Li W."/>
            <person name="Zhao G."/>
            <person name="Zhu H."/>
            <person name="Hu X."/>
            <person name="Ji K."/>
            <person name="Xiang X."/>
            <person name="Song Q."/>
            <person name="Yuan D."/>
            <person name="Jin S."/>
            <person name="Zhang L."/>
        </authorList>
    </citation>
    <scope>NUCLEOTIDE SEQUENCE [LARGE SCALE GENOMIC DNA]</scope>
    <source>
        <strain evidence="1">SQ_2022a</strain>
    </source>
</reference>
<dbReference type="EMBL" id="CM045759">
    <property type="protein sequence ID" value="KAI8019944.1"/>
    <property type="molecule type" value="Genomic_DNA"/>
</dbReference>
<dbReference type="Proteomes" id="UP001060215">
    <property type="component" value="Chromosome 2"/>
</dbReference>
<proteinExistence type="predicted"/>
<organism evidence="1 2">
    <name type="scientific">Camellia lanceoleosa</name>
    <dbReference type="NCBI Taxonomy" id="1840588"/>
    <lineage>
        <taxon>Eukaryota</taxon>
        <taxon>Viridiplantae</taxon>
        <taxon>Streptophyta</taxon>
        <taxon>Embryophyta</taxon>
        <taxon>Tracheophyta</taxon>
        <taxon>Spermatophyta</taxon>
        <taxon>Magnoliopsida</taxon>
        <taxon>eudicotyledons</taxon>
        <taxon>Gunneridae</taxon>
        <taxon>Pentapetalae</taxon>
        <taxon>asterids</taxon>
        <taxon>Ericales</taxon>
        <taxon>Theaceae</taxon>
        <taxon>Camellia</taxon>
    </lineage>
</organism>
<protein>
    <submittedName>
        <fullName evidence="1">Uncharacterized protein</fullName>
    </submittedName>
</protein>
<accession>A0ACC0I517</accession>
<name>A0ACC0I517_9ERIC</name>
<sequence length="95" mass="10746">MRLSQLFEMYLNLIRNLTDMNLSRDLGGRRKRISERRSTLLAMTSDEAGEVSDEEESVINFSEAGEASDEVESGINFNLFLKDILFSIVAAAQRL</sequence>
<keyword evidence="2" id="KW-1185">Reference proteome</keyword>
<comment type="caution">
    <text evidence="1">The sequence shown here is derived from an EMBL/GenBank/DDBJ whole genome shotgun (WGS) entry which is preliminary data.</text>
</comment>